<dbReference type="InterPro" id="IPR036412">
    <property type="entry name" value="HAD-like_sf"/>
</dbReference>
<dbReference type="Gene3D" id="3.40.50.1000">
    <property type="entry name" value="HAD superfamily/HAD-like"/>
    <property type="match status" value="1"/>
</dbReference>
<dbReference type="CDD" id="cd07505">
    <property type="entry name" value="HAD_BPGM-like"/>
    <property type="match status" value="1"/>
</dbReference>
<evidence type="ECO:0000313" key="2">
    <source>
        <dbReference type="Proteomes" id="UP000503540"/>
    </source>
</evidence>
<dbReference type="Pfam" id="PF13419">
    <property type="entry name" value="HAD_2"/>
    <property type="match status" value="1"/>
</dbReference>
<name>A0A6G9Y936_9NOCA</name>
<dbReference type="SFLD" id="SFLDS00003">
    <property type="entry name" value="Haloacid_Dehalogenase"/>
    <property type="match status" value="1"/>
</dbReference>
<dbReference type="AlphaFoldDB" id="A0A6G9Y936"/>
<keyword evidence="2" id="KW-1185">Reference proteome</keyword>
<proteinExistence type="predicted"/>
<dbReference type="InterPro" id="IPR023198">
    <property type="entry name" value="PGP-like_dom2"/>
</dbReference>
<dbReference type="NCBIfam" id="TIGR01509">
    <property type="entry name" value="HAD-SF-IA-v3"/>
    <property type="match status" value="1"/>
</dbReference>
<dbReference type="SFLD" id="SFLDG01129">
    <property type="entry name" value="C1.5:_HAD__Beta-PGM__Phosphata"/>
    <property type="match status" value="1"/>
</dbReference>
<dbReference type="InterPro" id="IPR051806">
    <property type="entry name" value="HAD-like_SPP"/>
</dbReference>
<reference evidence="1 2" key="1">
    <citation type="journal article" date="2019" name="ACS Chem. Biol.">
        <title>Identification and Mobilization of a Cryptic Antibiotic Biosynthesis Gene Locus from a Human-Pathogenic Nocardia Isolate.</title>
        <authorList>
            <person name="Herisse M."/>
            <person name="Ishida K."/>
            <person name="Porter J.L."/>
            <person name="Howden B."/>
            <person name="Hertweck C."/>
            <person name="Stinear T.P."/>
            <person name="Pidot S.J."/>
        </authorList>
    </citation>
    <scope>NUCLEOTIDE SEQUENCE [LARGE SCALE GENOMIC DNA]</scope>
    <source>
        <strain evidence="1 2">AUSMDU00012717</strain>
    </source>
</reference>
<dbReference type="Proteomes" id="UP000503540">
    <property type="component" value="Chromosome"/>
</dbReference>
<protein>
    <submittedName>
        <fullName evidence="1">HAD-IA family hydrolase</fullName>
    </submittedName>
</protein>
<dbReference type="GO" id="GO:0050308">
    <property type="term" value="F:sugar-phosphatase activity"/>
    <property type="evidence" value="ECO:0007669"/>
    <property type="project" value="TreeGrafter"/>
</dbReference>
<dbReference type="InterPro" id="IPR006439">
    <property type="entry name" value="HAD-SF_hydro_IA"/>
</dbReference>
<dbReference type="RefSeq" id="WP_167472759.1">
    <property type="nucleotide sequence ID" value="NZ_CP046172.1"/>
</dbReference>
<dbReference type="EMBL" id="CP046172">
    <property type="protein sequence ID" value="QIS09688.1"/>
    <property type="molecule type" value="Genomic_DNA"/>
</dbReference>
<dbReference type="InterPro" id="IPR023214">
    <property type="entry name" value="HAD_sf"/>
</dbReference>
<dbReference type="KEGG" id="nah:F5544_08935"/>
<dbReference type="SUPFAM" id="SSF56784">
    <property type="entry name" value="HAD-like"/>
    <property type="match status" value="1"/>
</dbReference>
<accession>A0A6G9Y936</accession>
<organism evidence="1 2">
    <name type="scientific">Nocardia arthritidis</name>
    <dbReference type="NCBI Taxonomy" id="228602"/>
    <lineage>
        <taxon>Bacteria</taxon>
        <taxon>Bacillati</taxon>
        <taxon>Actinomycetota</taxon>
        <taxon>Actinomycetes</taxon>
        <taxon>Mycobacteriales</taxon>
        <taxon>Nocardiaceae</taxon>
        <taxon>Nocardia</taxon>
    </lineage>
</organism>
<gene>
    <name evidence="1" type="ORF">F5544_08935</name>
</gene>
<keyword evidence="1" id="KW-0378">Hydrolase</keyword>
<dbReference type="PANTHER" id="PTHR43481">
    <property type="entry name" value="FRUCTOSE-1-PHOSPHATE PHOSPHATASE"/>
    <property type="match status" value="1"/>
</dbReference>
<dbReference type="Gene3D" id="1.10.150.240">
    <property type="entry name" value="Putative phosphatase, domain 2"/>
    <property type="match status" value="1"/>
</dbReference>
<evidence type="ECO:0000313" key="1">
    <source>
        <dbReference type="EMBL" id="QIS09688.1"/>
    </source>
</evidence>
<dbReference type="PANTHER" id="PTHR43481:SF4">
    <property type="entry name" value="GLYCEROL-1-PHOSPHATE PHOSPHOHYDROLASE 1-RELATED"/>
    <property type="match status" value="1"/>
</dbReference>
<sequence length="205" mass="21920">MPTYDGYIFDFDGTLLDTERLGVDAALAALARFGAHPPWQWCAAEPLVSMARLRTRLGTDFGIHLDCSDDELTTTALGYWLDHRDEIRPTPVVAIAVELAAAGARLAVASANYAELVRAGLEIAGIATLFDAVVTREHVRAVKPAPEAYLLAAARLGVAPGRCLAYENSSVGIDAAIGAGMTVVDVRRENRSPATDFAFRKAIAH</sequence>
<dbReference type="InterPro" id="IPR041492">
    <property type="entry name" value="HAD_2"/>
</dbReference>